<reference evidence="4" key="1">
    <citation type="journal article" date="2016" name="Proc. Natl. Acad. Sci. U.S.A.">
        <title>Lipid metabolic changes in an early divergent fungus govern the establishment of a mutualistic symbiosis with endobacteria.</title>
        <authorList>
            <person name="Lastovetsky O.A."/>
            <person name="Gaspar M.L."/>
            <person name="Mondo S.J."/>
            <person name="LaButti K.M."/>
            <person name="Sandor L."/>
            <person name="Grigoriev I.V."/>
            <person name="Henry S.A."/>
            <person name="Pawlowska T.E."/>
        </authorList>
    </citation>
    <scope>NUCLEOTIDE SEQUENCE [LARGE SCALE GENOMIC DNA]</scope>
    <source>
        <strain evidence="4">ATCC 52814</strain>
    </source>
</reference>
<dbReference type="SUPFAM" id="SSF57756">
    <property type="entry name" value="Retrovirus zinc finger-like domains"/>
    <property type="match status" value="1"/>
</dbReference>
<feature type="compositionally biased region" description="Low complexity" evidence="2">
    <location>
        <begin position="78"/>
        <end position="89"/>
    </location>
</feature>
<evidence type="ECO:0000313" key="4">
    <source>
        <dbReference type="EMBL" id="ORE02524.1"/>
    </source>
</evidence>
<keyword evidence="1" id="KW-0862">Zinc</keyword>
<dbReference type="InterPro" id="IPR036875">
    <property type="entry name" value="Znf_CCHC_sf"/>
</dbReference>
<feature type="region of interest" description="Disordered" evidence="2">
    <location>
        <begin position="78"/>
        <end position="103"/>
    </location>
</feature>
<evidence type="ECO:0000256" key="2">
    <source>
        <dbReference type="SAM" id="MobiDB-lite"/>
    </source>
</evidence>
<keyword evidence="1" id="KW-0479">Metal-binding</keyword>
<dbReference type="AlphaFoldDB" id="A0A1X0QS02"/>
<evidence type="ECO:0000256" key="1">
    <source>
        <dbReference type="PROSITE-ProRule" id="PRU00047"/>
    </source>
</evidence>
<organism evidence="4">
    <name type="scientific">Rhizopus microsporus var. microsporus</name>
    <dbReference type="NCBI Taxonomy" id="86635"/>
    <lineage>
        <taxon>Eukaryota</taxon>
        <taxon>Fungi</taxon>
        <taxon>Fungi incertae sedis</taxon>
        <taxon>Mucoromycota</taxon>
        <taxon>Mucoromycotina</taxon>
        <taxon>Mucoromycetes</taxon>
        <taxon>Mucorales</taxon>
        <taxon>Mucorineae</taxon>
        <taxon>Rhizopodaceae</taxon>
        <taxon>Rhizopus</taxon>
    </lineage>
</organism>
<protein>
    <recommendedName>
        <fullName evidence="3">CCHC-type domain-containing protein</fullName>
    </recommendedName>
</protein>
<dbReference type="Gene3D" id="4.10.60.10">
    <property type="entry name" value="Zinc finger, CCHC-type"/>
    <property type="match status" value="1"/>
</dbReference>
<dbReference type="PROSITE" id="PS50158">
    <property type="entry name" value="ZF_CCHC"/>
    <property type="match status" value="1"/>
</dbReference>
<dbReference type="VEuPathDB" id="FungiDB:BCV72DRAFT_265128"/>
<dbReference type="InterPro" id="IPR001878">
    <property type="entry name" value="Znf_CCHC"/>
</dbReference>
<gene>
    <name evidence="4" type="ORF">BCV72DRAFT_265128</name>
</gene>
<accession>A0A1X0QS02</accession>
<evidence type="ECO:0000259" key="3">
    <source>
        <dbReference type="PROSITE" id="PS50158"/>
    </source>
</evidence>
<sequence>MDKHCIYCKAMGHIRKDCPSLSTETRTCFVRHSHGHIACSCPKITNPNQTASKCRRPTPVDSSYEAPVIVLSRPVETLSSTTLPTSPEPVLHEVPTTSEEVTSAPAPKYQTAAPMPSADSSVDLVFDPIPVQENVATQPILDHTTSTEILNDVDMDDSDNEFMVSSTLSIKKSAAKIAKNKASINPTRKFSRLNRGQTGEKFHYSKRSTLGTSVAVTTHLGHGMENDTDTVSSSPCH</sequence>
<dbReference type="GO" id="GO:0003676">
    <property type="term" value="F:nucleic acid binding"/>
    <property type="evidence" value="ECO:0007669"/>
    <property type="project" value="InterPro"/>
</dbReference>
<feature type="domain" description="CCHC-type" evidence="3">
    <location>
        <begin position="5"/>
        <end position="20"/>
    </location>
</feature>
<name>A0A1X0QS02_RHIZD</name>
<dbReference type="EMBL" id="KV922045">
    <property type="protein sequence ID" value="ORE02524.1"/>
    <property type="molecule type" value="Genomic_DNA"/>
</dbReference>
<keyword evidence="1" id="KW-0863">Zinc-finger</keyword>
<dbReference type="GO" id="GO:0008270">
    <property type="term" value="F:zinc ion binding"/>
    <property type="evidence" value="ECO:0007669"/>
    <property type="project" value="UniProtKB-KW"/>
</dbReference>
<dbReference type="Proteomes" id="UP000242414">
    <property type="component" value="Unassembled WGS sequence"/>
</dbReference>
<proteinExistence type="predicted"/>
<dbReference type="SMART" id="SM00343">
    <property type="entry name" value="ZnF_C2HC"/>
    <property type="match status" value="2"/>
</dbReference>
<dbReference type="OrthoDB" id="444325at2759"/>